<dbReference type="SUPFAM" id="SSF46785">
    <property type="entry name" value="Winged helix' DNA-binding domain"/>
    <property type="match status" value="1"/>
</dbReference>
<dbReference type="Pfam" id="PF09339">
    <property type="entry name" value="HTH_IclR"/>
    <property type="match status" value="1"/>
</dbReference>
<dbReference type="InterPro" id="IPR029016">
    <property type="entry name" value="GAF-like_dom_sf"/>
</dbReference>
<dbReference type="InterPro" id="IPR014757">
    <property type="entry name" value="Tscrpt_reg_IclR_C"/>
</dbReference>
<dbReference type="InterPro" id="IPR050707">
    <property type="entry name" value="HTH_MetabolicPath_Reg"/>
</dbReference>
<evidence type="ECO:0000256" key="1">
    <source>
        <dbReference type="ARBA" id="ARBA00022798"/>
    </source>
</evidence>
<keyword evidence="11" id="KW-1185">Reference proteome</keyword>
<proteinExistence type="predicted"/>
<dbReference type="GO" id="GO:0003677">
    <property type="term" value="F:DNA binding"/>
    <property type="evidence" value="ECO:0007669"/>
    <property type="project" value="UniProtKB-KW"/>
</dbReference>
<dbReference type="InterPro" id="IPR005471">
    <property type="entry name" value="Tscrpt_reg_IclR_N"/>
</dbReference>
<gene>
    <name evidence="10" type="ORF">FCI23_22695</name>
</gene>
<dbReference type="GO" id="GO:0045892">
    <property type="term" value="P:negative regulation of DNA-templated transcription"/>
    <property type="evidence" value="ECO:0007669"/>
    <property type="project" value="TreeGrafter"/>
</dbReference>
<comment type="caution">
    <text evidence="10">The sequence shown here is derived from an EMBL/GenBank/DDBJ whole genome shotgun (WGS) entry which is preliminary data.</text>
</comment>
<dbReference type="Gene3D" id="1.10.10.10">
    <property type="entry name" value="Winged helix-like DNA-binding domain superfamily/Winged helix DNA-binding domain"/>
    <property type="match status" value="1"/>
</dbReference>
<evidence type="ECO:0000313" key="10">
    <source>
        <dbReference type="EMBL" id="TKA09404.1"/>
    </source>
</evidence>
<keyword evidence="3" id="KW-0238">DNA-binding</keyword>
<evidence type="ECO:0000259" key="8">
    <source>
        <dbReference type="PROSITE" id="PS51077"/>
    </source>
</evidence>
<keyword evidence="1" id="KW-0319">Glycerol metabolism</keyword>
<organism evidence="10 11">
    <name type="scientific">Actinacidiphila oryziradicis</name>
    <dbReference type="NCBI Taxonomy" id="2571141"/>
    <lineage>
        <taxon>Bacteria</taxon>
        <taxon>Bacillati</taxon>
        <taxon>Actinomycetota</taxon>
        <taxon>Actinomycetes</taxon>
        <taxon>Kitasatosporales</taxon>
        <taxon>Streptomycetaceae</taxon>
        <taxon>Actinacidiphila</taxon>
    </lineage>
</organism>
<dbReference type="PROSITE" id="PS51077">
    <property type="entry name" value="HTH_ICLR"/>
    <property type="match status" value="1"/>
</dbReference>
<dbReference type="OrthoDB" id="60629at2"/>
<dbReference type="FunFam" id="1.10.10.10:FF:000056">
    <property type="entry name" value="IclR family transcriptional regulator"/>
    <property type="match status" value="1"/>
</dbReference>
<reference evidence="10 11" key="1">
    <citation type="submission" date="2019-04" db="EMBL/GenBank/DDBJ databases">
        <title>Streptomyces oryziradicis sp. nov., a novel actinomycete isolated from rhizosphere soil of rice (Oryza sativa L.).</title>
        <authorList>
            <person name="Li C."/>
        </authorList>
    </citation>
    <scope>NUCLEOTIDE SEQUENCE [LARGE SCALE GENOMIC DNA]</scope>
    <source>
        <strain evidence="10 11">NEAU-C40</strain>
    </source>
</reference>
<evidence type="ECO:0000313" key="11">
    <source>
        <dbReference type="Proteomes" id="UP000305778"/>
    </source>
</evidence>
<feature type="domain" description="HTH iclR-type" evidence="8">
    <location>
        <begin position="5"/>
        <end position="65"/>
    </location>
</feature>
<protein>
    <recommendedName>
        <fullName evidence="7">Glycerol operon regulatory protein</fullName>
    </recommendedName>
</protein>
<comment type="function">
    <text evidence="6">May be an activator protein for the gylABX operon.</text>
</comment>
<dbReference type="EMBL" id="SUMC01000022">
    <property type="protein sequence ID" value="TKA09404.1"/>
    <property type="molecule type" value="Genomic_DNA"/>
</dbReference>
<dbReference type="Proteomes" id="UP000305778">
    <property type="component" value="Unassembled WGS sequence"/>
</dbReference>
<name>A0A4U0SI58_9ACTN</name>
<dbReference type="PROSITE" id="PS51078">
    <property type="entry name" value="ICLR_ED"/>
    <property type="match status" value="1"/>
</dbReference>
<evidence type="ECO:0000256" key="7">
    <source>
        <dbReference type="ARBA" id="ARBA00070406"/>
    </source>
</evidence>
<feature type="domain" description="IclR-ED" evidence="9">
    <location>
        <begin position="66"/>
        <end position="248"/>
    </location>
</feature>
<dbReference type="PANTHER" id="PTHR30136">
    <property type="entry name" value="HELIX-TURN-HELIX TRANSCRIPTIONAL REGULATOR, ICLR FAMILY"/>
    <property type="match status" value="1"/>
</dbReference>
<evidence type="ECO:0000259" key="9">
    <source>
        <dbReference type="PROSITE" id="PS51078"/>
    </source>
</evidence>
<keyword evidence="5" id="KW-0804">Transcription</keyword>
<dbReference type="InterPro" id="IPR036388">
    <property type="entry name" value="WH-like_DNA-bd_sf"/>
</dbReference>
<evidence type="ECO:0000256" key="6">
    <source>
        <dbReference type="ARBA" id="ARBA00058938"/>
    </source>
</evidence>
<evidence type="ECO:0000256" key="3">
    <source>
        <dbReference type="ARBA" id="ARBA00023125"/>
    </source>
</evidence>
<sequence length="250" mass="26489">MSDGQSMLARGAALLHAFDEGEDEVGLGALAARTGLPKSTVHRLLAELTEAGLVERGEGGYRLGLGLFELGQRVPYRRLCEAALPYLEEMYEATHENVHLAVAEGTDALFLEKLSGHRSMRISSHAGGRLPAYCTATGKALLAYGAGRGLSAVISKGLQRHTPRTIVLPGLLQQDLVRTRARGFAVNWEEAEAGVSAVAAPVYGPRTGTRALPVAAISVTGATRGLRLDRIAPVVCAAARALSYELARRP</sequence>
<dbReference type="RefSeq" id="WP_136725777.1">
    <property type="nucleotide sequence ID" value="NZ_SUMC01000022.1"/>
</dbReference>
<dbReference type="SMART" id="SM00346">
    <property type="entry name" value="HTH_ICLR"/>
    <property type="match status" value="1"/>
</dbReference>
<keyword evidence="2" id="KW-0805">Transcription regulation</keyword>
<evidence type="ECO:0000256" key="2">
    <source>
        <dbReference type="ARBA" id="ARBA00023015"/>
    </source>
</evidence>
<dbReference type="InterPro" id="IPR036390">
    <property type="entry name" value="WH_DNA-bd_sf"/>
</dbReference>
<dbReference type="SUPFAM" id="SSF55781">
    <property type="entry name" value="GAF domain-like"/>
    <property type="match status" value="1"/>
</dbReference>
<dbReference type="AlphaFoldDB" id="A0A4U0SI58"/>
<dbReference type="GO" id="GO:0006071">
    <property type="term" value="P:glycerol metabolic process"/>
    <property type="evidence" value="ECO:0007669"/>
    <property type="project" value="UniProtKB-KW"/>
</dbReference>
<evidence type="ECO:0000256" key="5">
    <source>
        <dbReference type="ARBA" id="ARBA00023163"/>
    </source>
</evidence>
<dbReference type="GO" id="GO:0003700">
    <property type="term" value="F:DNA-binding transcription factor activity"/>
    <property type="evidence" value="ECO:0007669"/>
    <property type="project" value="TreeGrafter"/>
</dbReference>
<evidence type="ECO:0000256" key="4">
    <source>
        <dbReference type="ARBA" id="ARBA00023159"/>
    </source>
</evidence>
<dbReference type="PANTHER" id="PTHR30136:SF24">
    <property type="entry name" value="HTH-TYPE TRANSCRIPTIONAL REPRESSOR ALLR"/>
    <property type="match status" value="1"/>
</dbReference>
<dbReference type="Gene3D" id="3.30.450.40">
    <property type="match status" value="1"/>
</dbReference>
<accession>A0A4U0SI58</accession>
<keyword evidence="4" id="KW-0010">Activator</keyword>
<dbReference type="Pfam" id="PF01614">
    <property type="entry name" value="IclR_C"/>
    <property type="match status" value="1"/>
</dbReference>